<dbReference type="VEuPathDB" id="FungiDB:H310_02638"/>
<evidence type="ECO:0000313" key="2">
    <source>
        <dbReference type="Proteomes" id="UP000285060"/>
    </source>
</evidence>
<dbReference type="PANTHER" id="PTHR31563">
    <property type="entry name" value="ION CHANNEL POLLUX-RELATED"/>
    <property type="match status" value="1"/>
</dbReference>
<dbReference type="EMBL" id="QUSY01002372">
    <property type="protein sequence ID" value="RHY21465.1"/>
    <property type="molecule type" value="Genomic_DNA"/>
</dbReference>
<dbReference type="GO" id="GO:0006811">
    <property type="term" value="P:monoatomic ion transport"/>
    <property type="evidence" value="ECO:0007669"/>
    <property type="project" value="InterPro"/>
</dbReference>
<evidence type="ECO:0008006" key="3">
    <source>
        <dbReference type="Google" id="ProtNLM"/>
    </source>
</evidence>
<accession>A0A418AHM9</accession>
<dbReference type="InterPro" id="IPR044849">
    <property type="entry name" value="CASTOR/POLLUX/SYM8-like"/>
</dbReference>
<dbReference type="PANTHER" id="PTHR31563:SF10">
    <property type="entry name" value="ION CHANNEL POLLUX-RELATED"/>
    <property type="match status" value="1"/>
</dbReference>
<protein>
    <recommendedName>
        <fullName evidence="3">Calcium-activated potassium channel BK alpha subunit domain-containing protein</fullName>
    </recommendedName>
</protein>
<keyword evidence="2" id="KW-1185">Reference proteome</keyword>
<dbReference type="Gene3D" id="3.40.50.720">
    <property type="entry name" value="NAD(P)-binding Rossmann-like Domain"/>
    <property type="match status" value="2"/>
</dbReference>
<proteinExistence type="predicted"/>
<evidence type="ECO:0000313" key="1">
    <source>
        <dbReference type="EMBL" id="RHY21465.1"/>
    </source>
</evidence>
<sequence>FSILEESRNTIVLIANYRDSTRCAETLQSLFTNAARPDLVFLSFYDQIYHDEVTCMDAFCAKVGEANCRRNAVRRNDTLDAALATGPTKARYETEKGIDLTKDTFALAIDSHLVFVSHWDMQLKAEFDAVRNPKAILTAYPKSTTRTFDRWTTQWFGLNVVYHHYEARPVVWERDWPDRYIVQQRSKRRIRTVLGLPVTSDDFDATNITQFGLGTARTMAEFIAFSGIDPRAQKDGDNTQQFMNCGTGCRLCPALLSVLSPLGAVLHFMMAFRGTAKVHGSCNEVAIKLRQFLHLIKWSLNKLTQEDKKRRVEDIHPPHRTTLFMSLYETAVDILDPKIDMVSSDNHDTFAFLWDEGVADKLVKVMLGWGDKSLGFLREICLANESEGGGVVVVLSDRPKAELDMEIHAMVELRGTKILCFKGNPLFAADLLKVSVHRARSITIISTLADTSASDDALVRVLLTLKSLVHPSYVGQLDNKHFMRVVGGDILEALVSRHIVGRLVVLCSRSLHLGRVYNSLLGFGGHEFYLNEWPECIEGDAIIVVAEDNDSYEAEAGPIYIPPTNNWSHSFQKRPLPAPPKRILVCGWRRDLHTILMLLQRLSLPGTTVDLVNSADVDERLETFHADGLHLNDLTNLQVAHIVGSCTSKRQLTDVRVGSYDCIIVMTDKETDHDLMSSDSQILKTVMLLRSMEVQQNRGEMHHVPCIAEVMDTRTQKTIRQNTFIEAAAEWVNSNDLVRWSPGAISIFLELYATCFQRNGIVSYADETESLSFWQIARRASVLYHEIACGYVYMTKTGDDAAPIVLNPKDKSTLRCWNKFCIVVLRDSAHRATCSDRDESRWKISMVHTVEPVRFVLAMHLTFVAPVVRTTQIDQD</sequence>
<feature type="non-terminal residue" evidence="1">
    <location>
        <position position="1"/>
    </location>
</feature>
<dbReference type="VEuPathDB" id="FungiDB:H310_02639"/>
<dbReference type="Pfam" id="PF11397">
    <property type="entry name" value="GlcNAc"/>
    <property type="match status" value="2"/>
</dbReference>
<dbReference type="Proteomes" id="UP000285060">
    <property type="component" value="Unassembled WGS sequence"/>
</dbReference>
<gene>
    <name evidence="1" type="ORF">DYB32_009804</name>
</gene>
<dbReference type="AlphaFoldDB" id="A0A418AHM9"/>
<dbReference type="InterPro" id="IPR021067">
    <property type="entry name" value="Glycosyltransferase"/>
</dbReference>
<comment type="caution">
    <text evidence="1">The sequence shown here is derived from an EMBL/GenBank/DDBJ whole genome shotgun (WGS) entry which is preliminary data.</text>
</comment>
<reference evidence="1 2" key="1">
    <citation type="submission" date="2018-08" db="EMBL/GenBank/DDBJ databases">
        <title>Aphanomyces genome sequencing and annotation.</title>
        <authorList>
            <person name="Minardi D."/>
            <person name="Oidtmann B."/>
            <person name="Van Der Giezen M."/>
            <person name="Studholme D.J."/>
        </authorList>
    </citation>
    <scope>NUCLEOTIDE SEQUENCE [LARGE SCALE GENOMIC DNA]</scope>
    <source>
        <strain evidence="1 2">NJM0002</strain>
    </source>
</reference>
<organism evidence="1 2">
    <name type="scientific">Aphanomyces invadans</name>
    <dbReference type="NCBI Taxonomy" id="157072"/>
    <lineage>
        <taxon>Eukaryota</taxon>
        <taxon>Sar</taxon>
        <taxon>Stramenopiles</taxon>
        <taxon>Oomycota</taxon>
        <taxon>Saprolegniomycetes</taxon>
        <taxon>Saprolegniales</taxon>
        <taxon>Verrucalvaceae</taxon>
        <taxon>Aphanomyces</taxon>
    </lineage>
</organism>
<name>A0A418AHM9_9STRA</name>